<keyword evidence="1" id="KW-0472">Membrane</keyword>
<comment type="caution">
    <text evidence="2">The sequence shown here is derived from an EMBL/GenBank/DDBJ whole genome shotgun (WGS) entry which is preliminary data.</text>
</comment>
<evidence type="ECO:0000313" key="2">
    <source>
        <dbReference type="EMBL" id="KAF7364285.1"/>
    </source>
</evidence>
<evidence type="ECO:0000256" key="1">
    <source>
        <dbReference type="SAM" id="Phobius"/>
    </source>
</evidence>
<keyword evidence="1" id="KW-0812">Transmembrane</keyword>
<name>A0A8H7D7I8_9AGAR</name>
<proteinExistence type="predicted"/>
<dbReference type="OrthoDB" id="2384193at2759"/>
<dbReference type="Proteomes" id="UP000623467">
    <property type="component" value="Unassembled WGS sequence"/>
</dbReference>
<feature type="transmembrane region" description="Helical" evidence="1">
    <location>
        <begin position="173"/>
        <end position="196"/>
    </location>
</feature>
<organism evidence="2 3">
    <name type="scientific">Mycena sanguinolenta</name>
    <dbReference type="NCBI Taxonomy" id="230812"/>
    <lineage>
        <taxon>Eukaryota</taxon>
        <taxon>Fungi</taxon>
        <taxon>Dikarya</taxon>
        <taxon>Basidiomycota</taxon>
        <taxon>Agaricomycotina</taxon>
        <taxon>Agaricomycetes</taxon>
        <taxon>Agaricomycetidae</taxon>
        <taxon>Agaricales</taxon>
        <taxon>Marasmiineae</taxon>
        <taxon>Mycenaceae</taxon>
        <taxon>Mycena</taxon>
    </lineage>
</organism>
<feature type="transmembrane region" description="Helical" evidence="1">
    <location>
        <begin position="227"/>
        <end position="248"/>
    </location>
</feature>
<accession>A0A8H7D7I8</accession>
<protein>
    <submittedName>
        <fullName evidence="2">Uncharacterized protein</fullName>
    </submittedName>
</protein>
<feature type="transmembrane region" description="Helical" evidence="1">
    <location>
        <begin position="260"/>
        <end position="281"/>
    </location>
</feature>
<feature type="transmembrane region" description="Helical" evidence="1">
    <location>
        <begin position="98"/>
        <end position="128"/>
    </location>
</feature>
<keyword evidence="1" id="KW-1133">Transmembrane helix</keyword>
<reference evidence="2" key="1">
    <citation type="submission" date="2020-05" db="EMBL/GenBank/DDBJ databases">
        <title>Mycena genomes resolve the evolution of fungal bioluminescence.</title>
        <authorList>
            <person name="Tsai I.J."/>
        </authorList>
    </citation>
    <scope>NUCLEOTIDE SEQUENCE</scope>
    <source>
        <strain evidence="2">160909Yilan</strain>
    </source>
</reference>
<feature type="transmembrane region" description="Helical" evidence="1">
    <location>
        <begin position="48"/>
        <end position="70"/>
    </location>
</feature>
<dbReference type="AlphaFoldDB" id="A0A8H7D7I8"/>
<feature type="transmembrane region" description="Helical" evidence="1">
    <location>
        <begin position="140"/>
        <end position="161"/>
    </location>
</feature>
<keyword evidence="3" id="KW-1185">Reference proteome</keyword>
<evidence type="ECO:0000313" key="3">
    <source>
        <dbReference type="Proteomes" id="UP000623467"/>
    </source>
</evidence>
<feature type="transmembrane region" description="Helical" evidence="1">
    <location>
        <begin position="6"/>
        <end position="28"/>
    </location>
</feature>
<sequence length="415" mass="47199">MSHTSPASYLVWGIVSAIIFIFLVYHMYSFDRFRCLRWNHNAGAFKRIMTYSYLLGVPMIMTFALGSAAIKYRQGFIVFEGAIVPKPYQLWPEADQKAIFPLMLMFTVAWSFEMITHLEELCFWYFVVKSSGQQNWFRSRYFRVWVVGSCCAITYMPLLTILTRHDALKSEAFTFLGGSIGSLCLTLCFAPILWAFPEFLAGLKSAGVDNGTIVRLTKFHELNTIRVIFRFIFVVPLFTLGVDGVRAHKHINEYMIWTDFLTMISGFGCGISSALTLVIFFPRNIEDEIAAKEAAREKRRSRRSASLIGVGGEFSSQVGILPPADYYPPSIATEQPIQYTVLPSLDGHGQPTSPLSTPQVVHKEWHYDRARDVHVAMSETRLTPVRRPSQKRHYLQKRSSVNAVVHNFTSPIDVS</sequence>
<gene>
    <name evidence="2" type="ORF">MSAN_01088400</name>
</gene>
<dbReference type="EMBL" id="JACAZH010000007">
    <property type="protein sequence ID" value="KAF7364285.1"/>
    <property type="molecule type" value="Genomic_DNA"/>
</dbReference>